<gene>
    <name evidence="2" type="ORF">PCOR1329_LOCUS65025</name>
</gene>
<keyword evidence="1" id="KW-0732">Signal</keyword>
<evidence type="ECO:0008006" key="4">
    <source>
        <dbReference type="Google" id="ProtNLM"/>
    </source>
</evidence>
<dbReference type="Proteomes" id="UP001189429">
    <property type="component" value="Unassembled WGS sequence"/>
</dbReference>
<dbReference type="EMBL" id="CAUYUJ010018305">
    <property type="protein sequence ID" value="CAK0882551.1"/>
    <property type="molecule type" value="Genomic_DNA"/>
</dbReference>
<organism evidence="2 3">
    <name type="scientific">Prorocentrum cordatum</name>
    <dbReference type="NCBI Taxonomy" id="2364126"/>
    <lineage>
        <taxon>Eukaryota</taxon>
        <taxon>Sar</taxon>
        <taxon>Alveolata</taxon>
        <taxon>Dinophyceae</taxon>
        <taxon>Prorocentrales</taxon>
        <taxon>Prorocentraceae</taxon>
        <taxon>Prorocentrum</taxon>
    </lineage>
</organism>
<protein>
    <recommendedName>
        <fullName evidence="4">Subtilisin</fullName>
    </recommendedName>
</protein>
<name>A0ABN9WBX9_9DINO</name>
<proteinExistence type="predicted"/>
<evidence type="ECO:0000313" key="3">
    <source>
        <dbReference type="Proteomes" id="UP001189429"/>
    </source>
</evidence>
<keyword evidence="3" id="KW-1185">Reference proteome</keyword>
<reference evidence="2" key="1">
    <citation type="submission" date="2023-10" db="EMBL/GenBank/DDBJ databases">
        <authorList>
            <person name="Chen Y."/>
            <person name="Shah S."/>
            <person name="Dougan E. K."/>
            <person name="Thang M."/>
            <person name="Chan C."/>
        </authorList>
    </citation>
    <scope>NUCLEOTIDE SEQUENCE [LARGE SCALE GENOMIC DNA]</scope>
</reference>
<accession>A0ABN9WBX9</accession>
<sequence length="123" mass="12682">MARRLAVVLLAVAQGSSTAGDPEQPNRHLNGAVRHQLAMATAMAAKEGLAAPRPNDTAGCVEAVRFYRRYGIESGSVDIVYDEGCPVGPCCFVDTPCRFCAAGCGGACPPVARSSEAAAADEL</sequence>
<feature type="signal peptide" evidence="1">
    <location>
        <begin position="1"/>
        <end position="19"/>
    </location>
</feature>
<comment type="caution">
    <text evidence="2">The sequence shown here is derived from an EMBL/GenBank/DDBJ whole genome shotgun (WGS) entry which is preliminary data.</text>
</comment>
<feature type="chain" id="PRO_5045863256" description="Subtilisin" evidence="1">
    <location>
        <begin position="20"/>
        <end position="123"/>
    </location>
</feature>
<evidence type="ECO:0000256" key="1">
    <source>
        <dbReference type="SAM" id="SignalP"/>
    </source>
</evidence>
<evidence type="ECO:0000313" key="2">
    <source>
        <dbReference type="EMBL" id="CAK0882551.1"/>
    </source>
</evidence>